<proteinExistence type="predicted"/>
<comment type="caution">
    <text evidence="1">The sequence shown here is derived from an EMBL/GenBank/DDBJ whole genome shotgun (WGS) entry which is preliminary data.</text>
</comment>
<sequence length="115" mass="13178">MQRPVLFSGIQGVQRYGDGCHCAEFSGISQLWDSRQLILNLPLLNQLLYIGDAFKKLQAVGFLGNGFRQDKRCDQKNEKQTNLFHNCIIRHSFSVLKAKIKRIVEIPPMREKCDG</sequence>
<evidence type="ECO:0000313" key="1">
    <source>
        <dbReference type="EMBL" id="MPN20414.1"/>
    </source>
</evidence>
<reference evidence="1" key="1">
    <citation type="submission" date="2019-08" db="EMBL/GenBank/DDBJ databases">
        <authorList>
            <person name="Kucharzyk K."/>
            <person name="Murdoch R.W."/>
            <person name="Higgins S."/>
            <person name="Loffler F."/>
        </authorList>
    </citation>
    <scope>NUCLEOTIDE SEQUENCE</scope>
</reference>
<accession>A0A645G8J1</accession>
<gene>
    <name evidence="1" type="ORF">SDC9_167793</name>
</gene>
<dbReference type="AlphaFoldDB" id="A0A645G8J1"/>
<dbReference type="EMBL" id="VSSQ01068168">
    <property type="protein sequence ID" value="MPN20414.1"/>
    <property type="molecule type" value="Genomic_DNA"/>
</dbReference>
<protein>
    <submittedName>
        <fullName evidence="1">Uncharacterized protein</fullName>
    </submittedName>
</protein>
<name>A0A645G8J1_9ZZZZ</name>
<organism evidence="1">
    <name type="scientific">bioreactor metagenome</name>
    <dbReference type="NCBI Taxonomy" id="1076179"/>
    <lineage>
        <taxon>unclassified sequences</taxon>
        <taxon>metagenomes</taxon>
        <taxon>ecological metagenomes</taxon>
    </lineage>
</organism>